<reference evidence="2 3" key="1">
    <citation type="journal article" date="2017" name="Curr. Biol.">
        <title>Genome architecture and evolution of a unichromosomal asexual nematode.</title>
        <authorList>
            <person name="Fradin H."/>
            <person name="Zegar C."/>
            <person name="Gutwein M."/>
            <person name="Lucas J."/>
            <person name="Kovtun M."/>
            <person name="Corcoran D."/>
            <person name="Baugh L.R."/>
            <person name="Kiontke K."/>
            <person name="Gunsalus K."/>
            <person name="Fitch D.H."/>
            <person name="Piano F."/>
        </authorList>
    </citation>
    <scope>NUCLEOTIDE SEQUENCE [LARGE SCALE GENOMIC DNA]</scope>
    <source>
        <strain evidence="2">PF1309</strain>
    </source>
</reference>
<dbReference type="AlphaFoldDB" id="A0A2A2LN24"/>
<feature type="transmembrane region" description="Helical" evidence="1">
    <location>
        <begin position="31"/>
        <end position="51"/>
    </location>
</feature>
<feature type="transmembrane region" description="Helical" evidence="1">
    <location>
        <begin position="6"/>
        <end position="24"/>
    </location>
</feature>
<dbReference type="SUPFAM" id="SSF103473">
    <property type="entry name" value="MFS general substrate transporter"/>
    <property type="match status" value="1"/>
</dbReference>
<sequence length="77" mass="8670">MQGIYATAGCITQIFSPILAAALYKATGYKYIILLQLIFALISMALMIGYYKYMVPLKLKPKTGKPMTYKNGIFYVM</sequence>
<comment type="caution">
    <text evidence="2">The sequence shown here is derived from an EMBL/GenBank/DDBJ whole genome shotgun (WGS) entry which is preliminary data.</text>
</comment>
<name>A0A2A2LN24_9BILA</name>
<protein>
    <recommendedName>
        <fullName evidence="4">Major facilitator superfamily (MFS) profile domain-containing protein</fullName>
    </recommendedName>
</protein>
<evidence type="ECO:0000256" key="1">
    <source>
        <dbReference type="SAM" id="Phobius"/>
    </source>
</evidence>
<organism evidence="2 3">
    <name type="scientific">Diploscapter pachys</name>
    <dbReference type="NCBI Taxonomy" id="2018661"/>
    <lineage>
        <taxon>Eukaryota</taxon>
        <taxon>Metazoa</taxon>
        <taxon>Ecdysozoa</taxon>
        <taxon>Nematoda</taxon>
        <taxon>Chromadorea</taxon>
        <taxon>Rhabditida</taxon>
        <taxon>Rhabditina</taxon>
        <taxon>Rhabditomorpha</taxon>
        <taxon>Rhabditoidea</taxon>
        <taxon>Rhabditidae</taxon>
        <taxon>Diploscapter</taxon>
    </lineage>
</organism>
<keyword evidence="1" id="KW-0812">Transmembrane</keyword>
<dbReference type="EMBL" id="LIAE01006558">
    <property type="protein sequence ID" value="PAV87622.1"/>
    <property type="molecule type" value="Genomic_DNA"/>
</dbReference>
<dbReference type="STRING" id="2018661.A0A2A2LN24"/>
<dbReference type="InterPro" id="IPR036259">
    <property type="entry name" value="MFS_trans_sf"/>
</dbReference>
<evidence type="ECO:0000313" key="2">
    <source>
        <dbReference type="EMBL" id="PAV87622.1"/>
    </source>
</evidence>
<dbReference type="Gene3D" id="1.20.1250.20">
    <property type="entry name" value="MFS general substrate transporter like domains"/>
    <property type="match status" value="1"/>
</dbReference>
<keyword evidence="3" id="KW-1185">Reference proteome</keyword>
<dbReference type="Proteomes" id="UP000218231">
    <property type="component" value="Unassembled WGS sequence"/>
</dbReference>
<evidence type="ECO:0000313" key="3">
    <source>
        <dbReference type="Proteomes" id="UP000218231"/>
    </source>
</evidence>
<accession>A0A2A2LN24</accession>
<dbReference type="OrthoDB" id="370281at2759"/>
<keyword evidence="1" id="KW-1133">Transmembrane helix</keyword>
<evidence type="ECO:0008006" key="4">
    <source>
        <dbReference type="Google" id="ProtNLM"/>
    </source>
</evidence>
<proteinExistence type="predicted"/>
<gene>
    <name evidence="2" type="ORF">WR25_06820</name>
</gene>
<keyword evidence="1" id="KW-0472">Membrane</keyword>